<name>A0ABU3E112_9FLAO</name>
<evidence type="ECO:0000313" key="2">
    <source>
        <dbReference type="Proteomes" id="UP001261624"/>
    </source>
</evidence>
<gene>
    <name evidence="1" type="ORF">RM549_07655</name>
</gene>
<keyword evidence="2" id="KW-1185">Reference proteome</keyword>
<dbReference type="EMBL" id="JAVRHM010000007">
    <property type="protein sequence ID" value="MDT0689656.1"/>
    <property type="molecule type" value="Genomic_DNA"/>
</dbReference>
<comment type="caution">
    <text evidence="1">The sequence shown here is derived from an EMBL/GenBank/DDBJ whole genome shotgun (WGS) entry which is preliminary data.</text>
</comment>
<accession>A0ABU3E112</accession>
<sequence length="138" mass="15764">MKLQIEYKSVNVGFSTDQADEDQNGQKYHWTKSYGIDDVEEVQILEDEIFLLNAELEDGTQLQKEIKNVFIVRVITADHQKDYAVSGELLHDTSEITAEKDGLKNFCFYLNEVTTTVEIIEGVFLTEDEAYGDGFEVI</sequence>
<organism evidence="1 2">
    <name type="scientific">Autumnicola patrickiae</name>
    <dbReference type="NCBI Taxonomy" id="3075591"/>
    <lineage>
        <taxon>Bacteria</taxon>
        <taxon>Pseudomonadati</taxon>
        <taxon>Bacteroidota</taxon>
        <taxon>Flavobacteriia</taxon>
        <taxon>Flavobacteriales</taxon>
        <taxon>Flavobacteriaceae</taxon>
        <taxon>Autumnicola</taxon>
    </lineage>
</organism>
<evidence type="ECO:0008006" key="3">
    <source>
        <dbReference type="Google" id="ProtNLM"/>
    </source>
</evidence>
<protein>
    <recommendedName>
        <fullName evidence="3">DUF4494 domain-containing protein</fullName>
    </recommendedName>
</protein>
<reference evidence="1 2" key="1">
    <citation type="submission" date="2023-09" db="EMBL/GenBank/DDBJ databases">
        <authorList>
            <person name="Rey-Velasco X."/>
        </authorList>
    </citation>
    <scope>NUCLEOTIDE SEQUENCE [LARGE SCALE GENOMIC DNA]</scope>
    <source>
        <strain evidence="1 2">F188</strain>
    </source>
</reference>
<dbReference type="RefSeq" id="WP_311683400.1">
    <property type="nucleotide sequence ID" value="NZ_JAVRHM010000007.1"/>
</dbReference>
<dbReference type="Proteomes" id="UP001261624">
    <property type="component" value="Unassembled WGS sequence"/>
</dbReference>
<proteinExistence type="predicted"/>
<evidence type="ECO:0000313" key="1">
    <source>
        <dbReference type="EMBL" id="MDT0689656.1"/>
    </source>
</evidence>